<evidence type="ECO:0000256" key="8">
    <source>
        <dbReference type="ARBA" id="ARBA00023030"/>
    </source>
</evidence>
<keyword evidence="8 9" id="KW-0339">Growth factor</keyword>
<dbReference type="GO" id="GO:0008283">
    <property type="term" value="P:cell population proliferation"/>
    <property type="evidence" value="ECO:0007669"/>
    <property type="project" value="UniProtKB-UniRule"/>
</dbReference>
<evidence type="ECO:0000256" key="2">
    <source>
        <dbReference type="ARBA" id="ARBA00010781"/>
    </source>
</evidence>
<proteinExistence type="inferred from homology"/>
<dbReference type="GO" id="GO:0008083">
    <property type="term" value="F:growth factor activity"/>
    <property type="evidence" value="ECO:0007669"/>
    <property type="project" value="UniProtKB-UniRule"/>
</dbReference>
<dbReference type="AlphaFoldDB" id="A0A7J6EH86"/>
<dbReference type="Pfam" id="PF06404">
    <property type="entry name" value="PSK"/>
    <property type="match status" value="1"/>
</dbReference>
<comment type="subcellular location">
    <subcellularLocation>
        <location evidence="1 9">Secreted</location>
    </subcellularLocation>
</comment>
<sequence length="99" mass="10986">MLMKSLTFLMILAVFYLSRVEASRLLTQKTTTTTTTNPLEDQFKLLSEGLIPSLSTDQKTGLEEGGCNGGLESEEECLIRRSMAAHADYIYTQDIHGIP</sequence>
<dbReference type="PANTHER" id="PTHR33285:SF55">
    <property type="entry name" value="PHYTOSULFOKINES 3"/>
    <property type="match status" value="1"/>
</dbReference>
<name>A0A7J6EH86_CANSA</name>
<evidence type="ECO:0000256" key="6">
    <source>
        <dbReference type="ARBA" id="ARBA00022729"/>
    </source>
</evidence>
<keyword evidence="4 9" id="KW-0964">Secreted</keyword>
<keyword evidence="5 9" id="KW-0765">Sulfation</keyword>
<comment type="PTM">
    <text evidence="9">PSK-alpha is produced by endopeptidase digestion. PSK-beta is produced from PSK-alpha by exopeptidase digestion.</text>
</comment>
<evidence type="ECO:0000256" key="9">
    <source>
        <dbReference type="RuleBase" id="RU368031"/>
    </source>
</evidence>
<accession>A0A7J6EH86</accession>
<organism evidence="10 11">
    <name type="scientific">Cannabis sativa</name>
    <name type="common">Hemp</name>
    <name type="synonym">Marijuana</name>
    <dbReference type="NCBI Taxonomy" id="3483"/>
    <lineage>
        <taxon>Eukaryota</taxon>
        <taxon>Viridiplantae</taxon>
        <taxon>Streptophyta</taxon>
        <taxon>Embryophyta</taxon>
        <taxon>Tracheophyta</taxon>
        <taxon>Spermatophyta</taxon>
        <taxon>Magnoliopsida</taxon>
        <taxon>eudicotyledons</taxon>
        <taxon>Gunneridae</taxon>
        <taxon>Pentapetalae</taxon>
        <taxon>rosids</taxon>
        <taxon>fabids</taxon>
        <taxon>Rosales</taxon>
        <taxon>Cannabaceae</taxon>
        <taxon>Cannabis</taxon>
    </lineage>
</organism>
<evidence type="ECO:0000313" key="10">
    <source>
        <dbReference type="EMBL" id="KAF4357815.1"/>
    </source>
</evidence>
<evidence type="ECO:0000256" key="7">
    <source>
        <dbReference type="ARBA" id="ARBA00022782"/>
    </source>
</evidence>
<reference evidence="10 11" key="1">
    <citation type="journal article" date="2020" name="bioRxiv">
        <title>Sequence and annotation of 42 cannabis genomes reveals extensive copy number variation in cannabinoid synthesis and pathogen resistance genes.</title>
        <authorList>
            <person name="Mckernan K.J."/>
            <person name="Helbert Y."/>
            <person name="Kane L.T."/>
            <person name="Ebling H."/>
            <person name="Zhang L."/>
            <person name="Liu B."/>
            <person name="Eaton Z."/>
            <person name="Mclaughlin S."/>
            <person name="Kingan S."/>
            <person name="Baybayan P."/>
            <person name="Concepcion G."/>
            <person name="Jordan M."/>
            <person name="Riva A."/>
            <person name="Barbazuk W."/>
            <person name="Harkins T."/>
        </authorList>
    </citation>
    <scope>NUCLEOTIDE SEQUENCE [LARGE SCALE GENOMIC DNA]</scope>
    <source>
        <strain evidence="11">cv. Jamaican Lion 4</strain>
        <tissue evidence="10">Leaf</tissue>
    </source>
</reference>
<evidence type="ECO:0000256" key="5">
    <source>
        <dbReference type="ARBA" id="ARBA00022641"/>
    </source>
</evidence>
<feature type="chain" id="PRO_5031602988" description="Phytosulfokine" evidence="9">
    <location>
        <begin position="23"/>
        <end position="99"/>
    </location>
</feature>
<dbReference type="GO" id="GO:0005576">
    <property type="term" value="C:extracellular region"/>
    <property type="evidence" value="ECO:0007669"/>
    <property type="project" value="UniProtKB-SubCell"/>
</dbReference>
<keyword evidence="7 9" id="KW-0221">Differentiation</keyword>
<keyword evidence="6 9" id="KW-0732">Signal</keyword>
<dbReference type="Proteomes" id="UP000525078">
    <property type="component" value="Unassembled WGS sequence"/>
</dbReference>
<feature type="signal peptide" evidence="9">
    <location>
        <begin position="1"/>
        <end position="22"/>
    </location>
</feature>
<evidence type="ECO:0000313" key="11">
    <source>
        <dbReference type="Proteomes" id="UP000525078"/>
    </source>
</evidence>
<keyword evidence="3 9" id="KW-0217">Developmental protein</keyword>
<dbReference type="PANTHER" id="PTHR33285">
    <property type="entry name" value="PHYTOSULFOKINES 3"/>
    <property type="match status" value="1"/>
</dbReference>
<comment type="similarity">
    <text evidence="2 9">Belongs to the phytosulfokine family.</text>
</comment>
<evidence type="ECO:0000256" key="1">
    <source>
        <dbReference type="ARBA" id="ARBA00004613"/>
    </source>
</evidence>
<dbReference type="GO" id="GO:0030154">
    <property type="term" value="P:cell differentiation"/>
    <property type="evidence" value="ECO:0007669"/>
    <property type="project" value="UniProtKB-UniRule"/>
</dbReference>
<comment type="function">
    <text evidence="9">Promotes plant cell differentiation, organogenesis and somatic embryogenesis as well as cell proliferation.</text>
</comment>
<evidence type="ECO:0000256" key="3">
    <source>
        <dbReference type="ARBA" id="ARBA00022473"/>
    </source>
</evidence>
<dbReference type="EMBL" id="JAATIP010000232">
    <property type="protein sequence ID" value="KAF4357815.1"/>
    <property type="molecule type" value="Genomic_DNA"/>
</dbReference>
<protein>
    <recommendedName>
        <fullName evidence="9">Phytosulfokine</fullName>
    </recommendedName>
    <component>
        <recommendedName>
            <fullName evidence="9">Phytosulfokine-alpha</fullName>
            <shortName evidence="9">PSK-alpha</shortName>
            <shortName evidence="9">Phytosulfokine-a</shortName>
        </recommendedName>
    </component>
    <component>
        <recommendedName>
            <fullName evidence="9">Phytosulfokine-beta</fullName>
            <shortName evidence="9">PSK-beta</shortName>
            <shortName evidence="9">Phytosulfokine-b</shortName>
        </recommendedName>
    </component>
</protein>
<dbReference type="InterPro" id="IPR009438">
    <property type="entry name" value="Phytosulfokine"/>
</dbReference>
<comment type="caution">
    <text evidence="10">The sequence shown here is derived from an EMBL/GenBank/DDBJ whole genome shotgun (WGS) entry which is preliminary data.</text>
</comment>
<evidence type="ECO:0000256" key="4">
    <source>
        <dbReference type="ARBA" id="ARBA00022525"/>
    </source>
</evidence>
<comment type="PTM">
    <text evidence="9">Sulfation is important for activity and for the binding to a putative membrane receptor.</text>
</comment>
<gene>
    <name evidence="10" type="ORF">F8388_024426</name>
</gene>